<gene>
    <name evidence="2" type="ORF">JY500_00360</name>
</gene>
<dbReference type="InterPro" id="IPR050965">
    <property type="entry name" value="UPF0336/Enoyl-CoA_hydratase"/>
</dbReference>
<reference evidence="2 3" key="1">
    <citation type="submission" date="2021-02" db="EMBL/GenBank/DDBJ databases">
        <title>Niveibacterium changnyeongensis HC41.</title>
        <authorList>
            <person name="Kang M."/>
        </authorList>
    </citation>
    <scope>NUCLEOTIDE SEQUENCE [LARGE SCALE GENOMIC DNA]</scope>
    <source>
        <strain evidence="2 3">HC41</strain>
    </source>
</reference>
<feature type="domain" description="MaoC-like" evidence="1">
    <location>
        <begin position="21"/>
        <end position="117"/>
    </location>
</feature>
<dbReference type="Gene3D" id="3.10.129.10">
    <property type="entry name" value="Hotdog Thioesterase"/>
    <property type="match status" value="1"/>
</dbReference>
<evidence type="ECO:0000259" key="1">
    <source>
        <dbReference type="Pfam" id="PF01575"/>
    </source>
</evidence>
<dbReference type="EMBL" id="CP071060">
    <property type="protein sequence ID" value="QSI77138.1"/>
    <property type="molecule type" value="Genomic_DNA"/>
</dbReference>
<dbReference type="SUPFAM" id="SSF54637">
    <property type="entry name" value="Thioesterase/thiol ester dehydrase-isomerase"/>
    <property type="match status" value="1"/>
</dbReference>
<dbReference type="PANTHER" id="PTHR43437">
    <property type="entry name" value="HYDROXYACYL-THIOESTER DEHYDRATASE TYPE 2, MITOCHONDRIAL-RELATED"/>
    <property type="match status" value="1"/>
</dbReference>
<name>A0ABX7M5W0_9RHOO</name>
<dbReference type="Pfam" id="PF01575">
    <property type="entry name" value="MaoC_dehydratas"/>
    <property type="match status" value="1"/>
</dbReference>
<keyword evidence="3" id="KW-1185">Reference proteome</keyword>
<protein>
    <submittedName>
        <fullName evidence="2">MaoC family dehydratase</fullName>
    </submittedName>
</protein>
<dbReference type="PANTHER" id="PTHR43437:SF3">
    <property type="entry name" value="HYDROXYACYL-THIOESTER DEHYDRATASE TYPE 2, MITOCHONDRIAL"/>
    <property type="match status" value="1"/>
</dbReference>
<organism evidence="2 3">
    <name type="scientific">Niveibacterium microcysteis</name>
    <dbReference type="NCBI Taxonomy" id="2811415"/>
    <lineage>
        <taxon>Bacteria</taxon>
        <taxon>Pseudomonadati</taxon>
        <taxon>Pseudomonadota</taxon>
        <taxon>Betaproteobacteria</taxon>
        <taxon>Rhodocyclales</taxon>
        <taxon>Rhodocyclaceae</taxon>
        <taxon>Niveibacterium</taxon>
    </lineage>
</organism>
<dbReference type="Proteomes" id="UP000663570">
    <property type="component" value="Chromosome"/>
</dbReference>
<sequence length="145" mass="15254">MSVTPSAPRYLDEIAAGETASISKTFTDADVRAFADVSTDTNPVHLDADYAASTQFGARIVHGMLTASLISALLGNHLPGPGTVYLGQSLRFRRPVKLGDTVTASVTVKSVDREKNRIELDCVCSVGGKPVLQGDALVMAPVRPA</sequence>
<proteinExistence type="predicted"/>
<dbReference type="InterPro" id="IPR002539">
    <property type="entry name" value="MaoC-like_dom"/>
</dbReference>
<dbReference type="CDD" id="cd03449">
    <property type="entry name" value="R_hydratase"/>
    <property type="match status" value="1"/>
</dbReference>
<dbReference type="InterPro" id="IPR029069">
    <property type="entry name" value="HotDog_dom_sf"/>
</dbReference>
<accession>A0ABX7M5W0</accession>
<evidence type="ECO:0000313" key="3">
    <source>
        <dbReference type="Proteomes" id="UP000663570"/>
    </source>
</evidence>
<evidence type="ECO:0000313" key="2">
    <source>
        <dbReference type="EMBL" id="QSI77138.1"/>
    </source>
</evidence>
<dbReference type="RefSeq" id="WP_172201990.1">
    <property type="nucleotide sequence ID" value="NZ_CP071060.1"/>
</dbReference>